<evidence type="ECO:0000313" key="1">
    <source>
        <dbReference type="EMBL" id="TCT37024.1"/>
    </source>
</evidence>
<proteinExistence type="predicted"/>
<name>A0A4V2V434_9GAMM</name>
<dbReference type="RefSeq" id="WP_336431773.1">
    <property type="nucleotide sequence ID" value="NZ_SMAS01000002.1"/>
</dbReference>
<comment type="caution">
    <text evidence="1">The sequence shown here is derived from an EMBL/GenBank/DDBJ whole genome shotgun (WGS) entry which is preliminary data.</text>
</comment>
<accession>A0A4V2V434</accession>
<gene>
    <name evidence="1" type="ORF">EC835_102489</name>
</gene>
<dbReference type="AlphaFoldDB" id="A0A4V2V434"/>
<reference evidence="1 2" key="1">
    <citation type="submission" date="2019-03" db="EMBL/GenBank/DDBJ databases">
        <title>Genomic analyses of the natural microbiome of Caenorhabditis elegans.</title>
        <authorList>
            <person name="Samuel B."/>
        </authorList>
    </citation>
    <scope>NUCLEOTIDE SEQUENCE [LARGE SCALE GENOMIC DNA]</scope>
    <source>
        <strain evidence="1 2">JUb102</strain>
    </source>
</reference>
<dbReference type="EMBL" id="SMAS01000002">
    <property type="protein sequence ID" value="TCT37024.1"/>
    <property type="molecule type" value="Genomic_DNA"/>
</dbReference>
<protein>
    <recommendedName>
        <fullName evidence="3">Type II toxin-antitoxin system RelE/ParE family toxin</fullName>
    </recommendedName>
</protein>
<organism evidence="1 2">
    <name type="scientific">Providencia alcalifaciens</name>
    <dbReference type="NCBI Taxonomy" id="126385"/>
    <lineage>
        <taxon>Bacteria</taxon>
        <taxon>Pseudomonadati</taxon>
        <taxon>Pseudomonadota</taxon>
        <taxon>Gammaproteobacteria</taxon>
        <taxon>Enterobacterales</taxon>
        <taxon>Morganellaceae</taxon>
        <taxon>Providencia</taxon>
    </lineage>
</organism>
<dbReference type="Proteomes" id="UP000295055">
    <property type="component" value="Unassembled WGS sequence"/>
</dbReference>
<dbReference type="Pfam" id="PF05973">
    <property type="entry name" value="Gp49"/>
    <property type="match status" value="1"/>
</dbReference>
<sequence>MLTWTIRTRILFDDWLEIQNYQVKKKVLSMLLILSEYGPHLGRPYADRLKLSKFIHMKELRIQVSGIPIRVCFAFDPRSCGIVLCAGHKKGRDESQFYIKLIKSADAEYASHLVKPEGLWVR</sequence>
<evidence type="ECO:0000313" key="2">
    <source>
        <dbReference type="Proteomes" id="UP000295055"/>
    </source>
</evidence>
<evidence type="ECO:0008006" key="3">
    <source>
        <dbReference type="Google" id="ProtNLM"/>
    </source>
</evidence>
<dbReference type="InterPro" id="IPR009241">
    <property type="entry name" value="HigB-like"/>
</dbReference>